<dbReference type="Proteomes" id="UP000004259">
    <property type="component" value="Unassembled WGS sequence"/>
</dbReference>
<dbReference type="Pfam" id="PF00239">
    <property type="entry name" value="Resolvase"/>
    <property type="match status" value="1"/>
</dbReference>
<dbReference type="STRING" id="246199.CUS_4386"/>
<dbReference type="InterPro" id="IPR036162">
    <property type="entry name" value="Resolvase-like_N_sf"/>
</dbReference>
<keyword evidence="5" id="KW-1185">Reference proteome</keyword>
<dbReference type="RefSeq" id="WP_002846941.1">
    <property type="nucleotide sequence ID" value="NZ_ADKM02000016.1"/>
</dbReference>
<dbReference type="InterPro" id="IPR050639">
    <property type="entry name" value="SSR_resolvase"/>
</dbReference>
<dbReference type="InterPro" id="IPR025378">
    <property type="entry name" value="DUF4368"/>
</dbReference>
<dbReference type="InterPro" id="IPR011109">
    <property type="entry name" value="DNA_bind_recombinase_dom"/>
</dbReference>
<dbReference type="InterPro" id="IPR038109">
    <property type="entry name" value="DNA_bind_recomb_sf"/>
</dbReference>
<dbReference type="AlphaFoldDB" id="E9S7P1"/>
<dbReference type="Pfam" id="PF13408">
    <property type="entry name" value="Zn_ribbon_recom"/>
    <property type="match status" value="1"/>
</dbReference>
<dbReference type="Pfam" id="PF07508">
    <property type="entry name" value="Recombinase"/>
    <property type="match status" value="1"/>
</dbReference>
<dbReference type="eggNOG" id="COG1961">
    <property type="taxonomic scope" value="Bacteria"/>
</dbReference>
<dbReference type="PANTHER" id="PTHR30461">
    <property type="entry name" value="DNA-INVERTASE FROM LAMBDOID PROPHAGE"/>
    <property type="match status" value="1"/>
</dbReference>
<feature type="domain" description="Recombinase" evidence="3">
    <location>
        <begin position="168"/>
        <end position="309"/>
    </location>
</feature>
<evidence type="ECO:0000313" key="4">
    <source>
        <dbReference type="EMBL" id="EGC04706.1"/>
    </source>
</evidence>
<dbReference type="InterPro" id="IPR006119">
    <property type="entry name" value="Resolv_N"/>
</dbReference>
<evidence type="ECO:0000313" key="5">
    <source>
        <dbReference type="Proteomes" id="UP000004259"/>
    </source>
</evidence>
<protein>
    <submittedName>
        <fullName evidence="4">Resolvase, N-terminal domain protein</fullName>
    </submittedName>
</protein>
<feature type="coiled-coil region" evidence="1">
    <location>
        <begin position="420"/>
        <end position="482"/>
    </location>
</feature>
<dbReference type="PANTHER" id="PTHR30461:SF23">
    <property type="entry name" value="DNA RECOMBINASE-RELATED"/>
    <property type="match status" value="1"/>
</dbReference>
<evidence type="ECO:0000259" key="2">
    <source>
        <dbReference type="PROSITE" id="PS51736"/>
    </source>
</evidence>
<dbReference type="PROSITE" id="PS51736">
    <property type="entry name" value="RECOMBINASES_3"/>
    <property type="match status" value="1"/>
</dbReference>
<feature type="domain" description="Resolvase/invertase-type recombinase catalytic" evidence="2">
    <location>
        <begin position="9"/>
        <end position="160"/>
    </location>
</feature>
<evidence type="ECO:0000259" key="3">
    <source>
        <dbReference type="PROSITE" id="PS51737"/>
    </source>
</evidence>
<dbReference type="SUPFAM" id="SSF53041">
    <property type="entry name" value="Resolvase-like"/>
    <property type="match status" value="1"/>
</dbReference>
<dbReference type="Gene3D" id="3.40.50.1390">
    <property type="entry name" value="Resolvase, N-terminal catalytic domain"/>
    <property type="match status" value="1"/>
</dbReference>
<dbReference type="Gene3D" id="3.90.1750.20">
    <property type="entry name" value="Putative Large Serine Recombinase, Chain B, Domain 2"/>
    <property type="match status" value="1"/>
</dbReference>
<reference evidence="4 5" key="1">
    <citation type="submission" date="2011-02" db="EMBL/GenBank/DDBJ databases">
        <authorList>
            <person name="Nelson K.E."/>
            <person name="Sutton G."/>
            <person name="Torralba M."/>
            <person name="Durkin S."/>
            <person name="Harkins D."/>
            <person name="Montgomery R."/>
            <person name="Ziemer C."/>
            <person name="Klaassens E."/>
            <person name="Ocuiv P."/>
            <person name="Morrison M."/>
        </authorList>
    </citation>
    <scope>NUCLEOTIDE SEQUENCE [LARGE SCALE GENOMIC DNA]</scope>
    <source>
        <strain evidence="4 5">8</strain>
    </source>
</reference>
<accession>E9S7P1</accession>
<keyword evidence="1" id="KW-0175">Coiled coil</keyword>
<organism evidence="4 5">
    <name type="scientific">Ruminococcus albus 8</name>
    <dbReference type="NCBI Taxonomy" id="246199"/>
    <lineage>
        <taxon>Bacteria</taxon>
        <taxon>Bacillati</taxon>
        <taxon>Bacillota</taxon>
        <taxon>Clostridia</taxon>
        <taxon>Eubacteriales</taxon>
        <taxon>Oscillospiraceae</taxon>
        <taxon>Ruminococcus</taxon>
    </lineage>
</organism>
<evidence type="ECO:0000256" key="1">
    <source>
        <dbReference type="SAM" id="Coils"/>
    </source>
</evidence>
<proteinExistence type="predicted"/>
<name>E9S7P1_RUMAL</name>
<comment type="caution">
    <text evidence="4">The sequence shown here is derived from an EMBL/GenBank/DDBJ whole genome shotgun (WGS) entry which is preliminary data.</text>
</comment>
<dbReference type="EMBL" id="ADKM02000016">
    <property type="protein sequence ID" value="EGC04706.1"/>
    <property type="molecule type" value="Genomic_DNA"/>
</dbReference>
<dbReference type="PROSITE" id="PS51737">
    <property type="entry name" value="RECOMBINASE_DNA_BIND"/>
    <property type="match status" value="1"/>
</dbReference>
<sequence length="550" mass="63884">MAKQTIEYKVGIYLRLSQEDMRSGESLSIEHQREIVTKYVSEQGWTIVDEYADDGYSGTDFSRPNVQRLLDDAQGGKINVIVCKDLSRFGRNYIEVGRYIDYIFPMYNIRFIALGDGIDTADRNSNAMEMMPIINMFNEWHASSTSKKIRAVMESNAKQGKYKCTYCAYGYTKADDEKNTPIIDPDAAEIVKRIFTMRSQGMSPRKISDVLNGESVPIPSDYYYAKIGKVNPRNTRHLWSQSTVLPILRNPIYIGHMAMMRRTTVSYKNHKTIRKPEDDWIVVENNHEPIISQELWDKVREVERSVSRGKRCSDGELRPLSGLMFCADCGHKMKSAGSSRRKKSGEMVRYRFFNCLDYSLFANRCFSHYISEKDIHAVICEDIRSLARSVITDEEQARQDFLSQKAEISERKSRGDRKKLNESRNRLAELNNLMQSVYEDKVNGKIPEDICLQFLTKYETERKELQAIVAEIEERSAAEKKDQEDVEEFIRRLKKYADVQDLTRELCLELIEYVTVGASVRGQPREIHIYYKFMHKPLINKNNLFDNENV</sequence>
<dbReference type="Pfam" id="PF14287">
    <property type="entry name" value="DUF4368"/>
    <property type="match status" value="1"/>
</dbReference>
<dbReference type="SMART" id="SM00857">
    <property type="entry name" value="Resolvase"/>
    <property type="match status" value="1"/>
</dbReference>
<dbReference type="InterPro" id="IPR025827">
    <property type="entry name" value="Zn_ribbon_recom_dom"/>
</dbReference>
<dbReference type="GO" id="GO:0003677">
    <property type="term" value="F:DNA binding"/>
    <property type="evidence" value="ECO:0007669"/>
    <property type="project" value="InterPro"/>
</dbReference>
<gene>
    <name evidence="4" type="ORF">CUS_4386</name>
</gene>
<dbReference type="GO" id="GO:0000150">
    <property type="term" value="F:DNA strand exchange activity"/>
    <property type="evidence" value="ECO:0007669"/>
    <property type="project" value="InterPro"/>
</dbReference>